<dbReference type="EMBL" id="JABXBU010000002">
    <property type="protein sequence ID" value="KAF8794733.1"/>
    <property type="molecule type" value="Genomic_DNA"/>
</dbReference>
<dbReference type="GO" id="GO:0031072">
    <property type="term" value="F:heat shock protein binding"/>
    <property type="evidence" value="ECO:0007669"/>
    <property type="project" value="TreeGrafter"/>
</dbReference>
<dbReference type="Gene3D" id="6.10.140.250">
    <property type="match status" value="1"/>
</dbReference>
<dbReference type="AlphaFoldDB" id="A0A8T0G0P0"/>
<dbReference type="SMART" id="SM01069">
    <property type="entry name" value="CDC37_C"/>
    <property type="match status" value="1"/>
</dbReference>
<evidence type="ECO:0000313" key="3">
    <source>
        <dbReference type="Proteomes" id="UP000807504"/>
    </source>
</evidence>
<dbReference type="GO" id="GO:0051082">
    <property type="term" value="F:unfolded protein binding"/>
    <property type="evidence" value="ECO:0007669"/>
    <property type="project" value="TreeGrafter"/>
</dbReference>
<dbReference type="PANTHER" id="PTHR12800:SF4">
    <property type="entry name" value="HSP90 CO-CHAPERONE CDC37"/>
    <property type="match status" value="1"/>
</dbReference>
<dbReference type="Proteomes" id="UP000807504">
    <property type="component" value="Unassembled WGS sequence"/>
</dbReference>
<sequence>MFLMPWNVDTISHEGFTKTPLQKCFETKDIELLQKTIASMPEDEARYHIQRCIDSGLWIPDAKKAEQEAAEAAAKEES</sequence>
<dbReference type="InterPro" id="IPR013873">
    <property type="entry name" value="Cdc37_C"/>
</dbReference>
<gene>
    <name evidence="2" type="ORF">HNY73_002675</name>
</gene>
<organism evidence="2 3">
    <name type="scientific">Argiope bruennichi</name>
    <name type="common">Wasp spider</name>
    <name type="synonym">Aranea bruennichi</name>
    <dbReference type="NCBI Taxonomy" id="94029"/>
    <lineage>
        <taxon>Eukaryota</taxon>
        <taxon>Metazoa</taxon>
        <taxon>Ecdysozoa</taxon>
        <taxon>Arthropoda</taxon>
        <taxon>Chelicerata</taxon>
        <taxon>Arachnida</taxon>
        <taxon>Araneae</taxon>
        <taxon>Araneomorphae</taxon>
        <taxon>Entelegynae</taxon>
        <taxon>Araneoidea</taxon>
        <taxon>Araneidae</taxon>
        <taxon>Argiope</taxon>
    </lineage>
</organism>
<dbReference type="GO" id="GO:0051087">
    <property type="term" value="F:protein-folding chaperone binding"/>
    <property type="evidence" value="ECO:0007669"/>
    <property type="project" value="TreeGrafter"/>
</dbReference>
<accession>A0A8T0G0P0</accession>
<dbReference type="InterPro" id="IPR004918">
    <property type="entry name" value="Cdc37"/>
</dbReference>
<evidence type="ECO:0000259" key="1">
    <source>
        <dbReference type="SMART" id="SM01069"/>
    </source>
</evidence>
<dbReference type="GO" id="GO:0050821">
    <property type="term" value="P:protein stabilization"/>
    <property type="evidence" value="ECO:0007669"/>
    <property type="project" value="TreeGrafter"/>
</dbReference>
<dbReference type="Pfam" id="PF08564">
    <property type="entry name" value="CDC37_C"/>
    <property type="match status" value="1"/>
</dbReference>
<comment type="caution">
    <text evidence="2">The sequence shown here is derived from an EMBL/GenBank/DDBJ whole genome shotgun (WGS) entry which is preliminary data.</text>
</comment>
<proteinExistence type="predicted"/>
<reference evidence="2" key="2">
    <citation type="submission" date="2020-06" db="EMBL/GenBank/DDBJ databases">
        <authorList>
            <person name="Sheffer M."/>
        </authorList>
    </citation>
    <scope>NUCLEOTIDE SEQUENCE</scope>
</reference>
<feature type="domain" description="Cdc37 C-terminal" evidence="1">
    <location>
        <begin position="2"/>
        <end position="78"/>
    </location>
</feature>
<reference evidence="2" key="1">
    <citation type="journal article" date="2020" name="bioRxiv">
        <title>Chromosome-level reference genome of the European wasp spider Argiope bruennichi: a resource for studies on range expansion and evolutionary adaptation.</title>
        <authorList>
            <person name="Sheffer M.M."/>
            <person name="Hoppe A."/>
            <person name="Krehenwinkel H."/>
            <person name="Uhl G."/>
            <person name="Kuss A.W."/>
            <person name="Jensen L."/>
            <person name="Jensen C."/>
            <person name="Gillespie R.G."/>
            <person name="Hoff K.J."/>
            <person name="Prost S."/>
        </authorList>
    </citation>
    <scope>NUCLEOTIDE SEQUENCE</scope>
</reference>
<dbReference type="PANTHER" id="PTHR12800">
    <property type="entry name" value="CDC37-RELATED"/>
    <property type="match status" value="1"/>
</dbReference>
<dbReference type="GO" id="GO:0005737">
    <property type="term" value="C:cytoplasm"/>
    <property type="evidence" value="ECO:0007669"/>
    <property type="project" value="TreeGrafter"/>
</dbReference>
<name>A0A8T0G0P0_ARGBR</name>
<dbReference type="SUPFAM" id="SSF101391">
    <property type="entry name" value="Hsp90 co-chaperone CDC37"/>
    <property type="match status" value="1"/>
</dbReference>
<keyword evidence="3" id="KW-1185">Reference proteome</keyword>
<dbReference type="GO" id="GO:0006457">
    <property type="term" value="P:protein folding"/>
    <property type="evidence" value="ECO:0007669"/>
    <property type="project" value="TreeGrafter"/>
</dbReference>
<evidence type="ECO:0000313" key="2">
    <source>
        <dbReference type="EMBL" id="KAF8794733.1"/>
    </source>
</evidence>
<protein>
    <submittedName>
        <fullName evidence="2">Hsp90 co-chaperone Cdc37 like protein</fullName>
    </submittedName>
</protein>